<dbReference type="PANTHER" id="PTHR42718">
    <property type="entry name" value="MAJOR FACILITATOR SUPERFAMILY MULTIDRUG TRANSPORTER MFSC"/>
    <property type="match status" value="1"/>
</dbReference>
<proteinExistence type="predicted"/>
<evidence type="ECO:0000256" key="6">
    <source>
        <dbReference type="SAM" id="MobiDB-lite"/>
    </source>
</evidence>
<feature type="region of interest" description="Disordered" evidence="6">
    <location>
        <begin position="490"/>
        <end position="512"/>
    </location>
</feature>
<feature type="region of interest" description="Disordered" evidence="6">
    <location>
        <begin position="1"/>
        <end position="20"/>
    </location>
</feature>
<feature type="transmembrane region" description="Helical" evidence="7">
    <location>
        <begin position="390"/>
        <end position="409"/>
    </location>
</feature>
<feature type="transmembrane region" description="Helical" evidence="7">
    <location>
        <begin position="26"/>
        <end position="50"/>
    </location>
</feature>
<feature type="transmembrane region" description="Helical" evidence="7">
    <location>
        <begin position="94"/>
        <end position="113"/>
    </location>
</feature>
<feature type="transmembrane region" description="Helical" evidence="7">
    <location>
        <begin position="430"/>
        <end position="457"/>
    </location>
</feature>
<evidence type="ECO:0000256" key="3">
    <source>
        <dbReference type="ARBA" id="ARBA00022989"/>
    </source>
</evidence>
<feature type="domain" description="Major facilitator superfamily (MFS) profile" evidence="8">
    <location>
        <begin position="28"/>
        <end position="486"/>
    </location>
</feature>
<keyword evidence="5" id="KW-0046">Antibiotic resistance</keyword>
<evidence type="ECO:0000259" key="8">
    <source>
        <dbReference type="PROSITE" id="PS50850"/>
    </source>
</evidence>
<feature type="compositionally biased region" description="Low complexity" evidence="6">
    <location>
        <begin position="7"/>
        <end position="19"/>
    </location>
</feature>
<feature type="transmembrane region" description="Helical" evidence="7">
    <location>
        <begin position="186"/>
        <end position="206"/>
    </location>
</feature>
<dbReference type="Gene3D" id="1.20.1720.10">
    <property type="entry name" value="Multidrug resistance protein D"/>
    <property type="match status" value="1"/>
</dbReference>
<feature type="transmembrane region" description="Helical" evidence="7">
    <location>
        <begin position="355"/>
        <end position="378"/>
    </location>
</feature>
<dbReference type="Pfam" id="PF07690">
    <property type="entry name" value="MFS_1"/>
    <property type="match status" value="1"/>
</dbReference>
<feature type="transmembrane region" description="Helical" evidence="7">
    <location>
        <begin position="218"/>
        <end position="239"/>
    </location>
</feature>
<evidence type="ECO:0000256" key="2">
    <source>
        <dbReference type="ARBA" id="ARBA00022692"/>
    </source>
</evidence>
<feature type="transmembrane region" description="Helical" evidence="7">
    <location>
        <begin position="327"/>
        <end position="348"/>
    </location>
</feature>
<dbReference type="Gene3D" id="1.20.1250.20">
    <property type="entry name" value="MFS general substrate transporter like domains"/>
    <property type="match status" value="1"/>
</dbReference>
<dbReference type="PROSITE" id="PS50850">
    <property type="entry name" value="MFS"/>
    <property type="match status" value="1"/>
</dbReference>
<feature type="transmembrane region" description="Helical" evidence="7">
    <location>
        <begin position="294"/>
        <end position="315"/>
    </location>
</feature>
<feature type="transmembrane region" description="Helical" evidence="7">
    <location>
        <begin position="245"/>
        <end position="265"/>
    </location>
</feature>
<name>A0ABU2L766_9ACTN</name>
<evidence type="ECO:0000256" key="1">
    <source>
        <dbReference type="ARBA" id="ARBA00004651"/>
    </source>
</evidence>
<dbReference type="InterPro" id="IPR020846">
    <property type="entry name" value="MFS_dom"/>
</dbReference>
<gene>
    <name evidence="9" type="ORF">RM780_10585</name>
</gene>
<feature type="transmembrane region" description="Helical" evidence="7">
    <location>
        <begin position="152"/>
        <end position="174"/>
    </location>
</feature>
<dbReference type="Proteomes" id="UP001183388">
    <property type="component" value="Unassembled WGS sequence"/>
</dbReference>
<dbReference type="EMBL" id="JAVREN010000011">
    <property type="protein sequence ID" value="MDT0307409.1"/>
    <property type="molecule type" value="Genomic_DNA"/>
</dbReference>
<dbReference type="InterPro" id="IPR036259">
    <property type="entry name" value="MFS_trans_sf"/>
</dbReference>
<dbReference type="SUPFAM" id="SSF103473">
    <property type="entry name" value="MFS general substrate transporter"/>
    <property type="match status" value="1"/>
</dbReference>
<accession>A0ABU2L766</accession>
<comment type="caution">
    <text evidence="9">The sequence shown here is derived from an EMBL/GenBank/DDBJ whole genome shotgun (WGS) entry which is preliminary data.</text>
</comment>
<keyword evidence="2 7" id="KW-0812">Transmembrane</keyword>
<organism evidence="9 10">
    <name type="scientific">Streptomyces boetiae</name>
    <dbReference type="NCBI Taxonomy" id="3075541"/>
    <lineage>
        <taxon>Bacteria</taxon>
        <taxon>Bacillati</taxon>
        <taxon>Actinomycetota</taxon>
        <taxon>Actinomycetes</taxon>
        <taxon>Kitasatosporales</taxon>
        <taxon>Streptomycetaceae</taxon>
        <taxon>Streptomyces</taxon>
    </lineage>
</organism>
<evidence type="ECO:0000256" key="5">
    <source>
        <dbReference type="ARBA" id="ARBA00023251"/>
    </source>
</evidence>
<feature type="transmembrane region" description="Helical" evidence="7">
    <location>
        <begin position="463"/>
        <end position="481"/>
    </location>
</feature>
<dbReference type="RefSeq" id="WP_311630353.1">
    <property type="nucleotide sequence ID" value="NZ_JAVREN010000011.1"/>
</dbReference>
<protein>
    <submittedName>
        <fullName evidence="9">MFS transporter</fullName>
    </submittedName>
</protein>
<keyword evidence="3 7" id="KW-1133">Transmembrane helix</keyword>
<keyword evidence="10" id="KW-1185">Reference proteome</keyword>
<reference evidence="10" key="1">
    <citation type="submission" date="2023-07" db="EMBL/GenBank/DDBJ databases">
        <title>30 novel species of actinomycetes from the DSMZ collection.</title>
        <authorList>
            <person name="Nouioui I."/>
        </authorList>
    </citation>
    <scope>NUCLEOTIDE SEQUENCE [LARGE SCALE GENOMIC DNA]</scope>
    <source>
        <strain evidence="10">DSM 44917</strain>
    </source>
</reference>
<dbReference type="InterPro" id="IPR011701">
    <property type="entry name" value="MFS"/>
</dbReference>
<evidence type="ECO:0000256" key="7">
    <source>
        <dbReference type="SAM" id="Phobius"/>
    </source>
</evidence>
<evidence type="ECO:0000256" key="4">
    <source>
        <dbReference type="ARBA" id="ARBA00023136"/>
    </source>
</evidence>
<feature type="transmembrane region" description="Helical" evidence="7">
    <location>
        <begin position="62"/>
        <end position="82"/>
    </location>
</feature>
<comment type="subcellular location">
    <subcellularLocation>
        <location evidence="1">Cell membrane</location>
        <topology evidence="1">Multi-pass membrane protein</topology>
    </subcellularLocation>
</comment>
<keyword evidence="4 7" id="KW-0472">Membrane</keyword>
<dbReference type="PANTHER" id="PTHR42718:SF39">
    <property type="entry name" value="ACTINORHODIN TRANSPORTER-RELATED"/>
    <property type="match status" value="1"/>
</dbReference>
<evidence type="ECO:0000313" key="10">
    <source>
        <dbReference type="Proteomes" id="UP001183388"/>
    </source>
</evidence>
<evidence type="ECO:0000313" key="9">
    <source>
        <dbReference type="EMBL" id="MDT0307409.1"/>
    </source>
</evidence>
<dbReference type="CDD" id="cd17321">
    <property type="entry name" value="MFS_MMR_MDR_like"/>
    <property type="match status" value="1"/>
</dbReference>
<sequence length="512" mass="52732">MDLTHTASPASPAPAGASADGHPRRWLGLFAVLAAMIMNILDSTVVNVAAPSIQADLGGSEASLQWIAASYTLALAVGLLTGGRLGDMFGRRRMMLIGVTGFLAASIACALAFSPGTLILARVAQGLFGAVMIPQAFGLIRDLFPPREIGKAFGALGPVIGLSTILGPVVAGVLVDADLWGTGWRMVFFINLPLAAFSLLAGRAALPERGTPRPAGMRLDAGGAVLAGAAMFLGVYPLVQGREQGWPAWLLAVTAGAVLTLGLFIRRQILRKRAGETPLVELSVLAKRSYTSGVAFVIVFFGSVVGFSLTLGLFLQMGLGQSPVRASLTMASWAVGAFLGSGFGATMMGRLGRRILHLGLALMAVGLTFTFVVLGGAGASVDGWDLAGPLLGYGFGMGMIFVPLFDIIMGEIRDHEVGSASGLLESFQQLGASLGVAVLGTVFFSAVGGSFAAGPFVDASRQVTLISLGLTVLAFGLAFLLPRRAREGHGTAGEEIAEEAGAEVPPREPALA</sequence>
<feature type="transmembrane region" description="Helical" evidence="7">
    <location>
        <begin position="119"/>
        <end position="140"/>
    </location>
</feature>